<dbReference type="GO" id="GO:0035869">
    <property type="term" value="C:ciliary transition zone"/>
    <property type="evidence" value="ECO:0007669"/>
    <property type="project" value="TreeGrafter"/>
</dbReference>
<name>A0A9Q1J6A6_SYNKA</name>
<dbReference type="InterPro" id="IPR058764">
    <property type="entry name" value="NPHP4_SK"/>
</dbReference>
<evidence type="ECO:0000313" key="5">
    <source>
        <dbReference type="EMBL" id="KAJ8371145.1"/>
    </source>
</evidence>
<dbReference type="InterPro" id="IPR029775">
    <property type="entry name" value="NPHP4"/>
</dbReference>
<evidence type="ECO:0000256" key="1">
    <source>
        <dbReference type="SAM" id="MobiDB-lite"/>
    </source>
</evidence>
<dbReference type="Pfam" id="PF26186">
    <property type="entry name" value="NPHP4_C2_3rd"/>
    <property type="match status" value="1"/>
</dbReference>
<evidence type="ECO:0000313" key="6">
    <source>
        <dbReference type="Proteomes" id="UP001152622"/>
    </source>
</evidence>
<dbReference type="Pfam" id="PF26190">
    <property type="entry name" value="Ig_NPHP4_1st"/>
    <property type="match status" value="1"/>
</dbReference>
<gene>
    <name evidence="5" type="ORF">SKAU_G00111730</name>
</gene>
<evidence type="ECO:0008006" key="7">
    <source>
        <dbReference type="Google" id="ProtNLM"/>
    </source>
</evidence>
<proteinExistence type="predicted"/>
<comment type="caution">
    <text evidence="5">The sequence shown here is derived from an EMBL/GenBank/DDBJ whole genome shotgun (WGS) entry which is preliminary data.</text>
</comment>
<dbReference type="PANTHER" id="PTHR31043">
    <property type="entry name" value="NEPHROCYSTIN-4"/>
    <property type="match status" value="1"/>
</dbReference>
<feature type="compositionally biased region" description="Basic and acidic residues" evidence="1">
    <location>
        <begin position="48"/>
        <end position="59"/>
    </location>
</feature>
<dbReference type="EMBL" id="JAINUF010000003">
    <property type="protein sequence ID" value="KAJ8371145.1"/>
    <property type="molecule type" value="Genomic_DNA"/>
</dbReference>
<dbReference type="GO" id="GO:0036064">
    <property type="term" value="C:ciliary basal body"/>
    <property type="evidence" value="ECO:0007669"/>
    <property type="project" value="TreeGrafter"/>
</dbReference>
<dbReference type="GO" id="GO:0097546">
    <property type="term" value="C:ciliary base"/>
    <property type="evidence" value="ECO:0007669"/>
    <property type="project" value="TreeGrafter"/>
</dbReference>
<dbReference type="GO" id="GO:0097730">
    <property type="term" value="C:non-motile cilium"/>
    <property type="evidence" value="ECO:0007669"/>
    <property type="project" value="InterPro"/>
</dbReference>
<feature type="region of interest" description="Disordered" evidence="1">
    <location>
        <begin position="550"/>
        <end position="573"/>
    </location>
</feature>
<dbReference type="InterPro" id="IPR058765">
    <property type="entry name" value="NPHP4_C2-like"/>
</dbReference>
<dbReference type="OrthoDB" id="313446at2759"/>
<dbReference type="GO" id="GO:1904491">
    <property type="term" value="P:protein localization to ciliary transition zone"/>
    <property type="evidence" value="ECO:0007669"/>
    <property type="project" value="TreeGrafter"/>
</dbReference>
<dbReference type="Pfam" id="PF26173">
    <property type="entry name" value="NPHP4_SK"/>
    <property type="match status" value="1"/>
</dbReference>
<reference evidence="5" key="1">
    <citation type="journal article" date="2023" name="Science">
        <title>Genome structures resolve the early diversification of teleost fishes.</title>
        <authorList>
            <person name="Parey E."/>
            <person name="Louis A."/>
            <person name="Montfort J."/>
            <person name="Bouchez O."/>
            <person name="Roques C."/>
            <person name="Iampietro C."/>
            <person name="Lluch J."/>
            <person name="Castinel A."/>
            <person name="Donnadieu C."/>
            <person name="Desvignes T."/>
            <person name="Floi Bucao C."/>
            <person name="Jouanno E."/>
            <person name="Wen M."/>
            <person name="Mejri S."/>
            <person name="Dirks R."/>
            <person name="Jansen H."/>
            <person name="Henkel C."/>
            <person name="Chen W.J."/>
            <person name="Zahm M."/>
            <person name="Cabau C."/>
            <person name="Klopp C."/>
            <person name="Thompson A.W."/>
            <person name="Robinson-Rechavi M."/>
            <person name="Braasch I."/>
            <person name="Lecointre G."/>
            <person name="Bobe J."/>
            <person name="Postlethwait J.H."/>
            <person name="Berthelot C."/>
            <person name="Roest Crollius H."/>
            <person name="Guiguen Y."/>
        </authorList>
    </citation>
    <scope>NUCLEOTIDE SEQUENCE</scope>
    <source>
        <strain evidence="5">WJC10195</strain>
    </source>
</reference>
<keyword evidence="6" id="KW-1185">Reference proteome</keyword>
<dbReference type="Proteomes" id="UP001152622">
    <property type="component" value="Chromosome 3"/>
</dbReference>
<protein>
    <recommendedName>
        <fullName evidence="7">Nephrocystin-4</fullName>
    </recommendedName>
</protein>
<evidence type="ECO:0000259" key="3">
    <source>
        <dbReference type="Pfam" id="PF26186"/>
    </source>
</evidence>
<feature type="domain" description="NPHP4 SK-like" evidence="2">
    <location>
        <begin position="537"/>
        <end position="605"/>
    </location>
</feature>
<evidence type="ECO:0000259" key="4">
    <source>
        <dbReference type="Pfam" id="PF26190"/>
    </source>
</evidence>
<feature type="domain" description="NPHP4 Ig-like" evidence="4">
    <location>
        <begin position="608"/>
        <end position="650"/>
    </location>
</feature>
<sequence>MQCLRWAVWCPFQEPGDVAADVTLALQGADVPGPNGVMVYAAPPPDRSSSEVKDLERGTVKFRFSARSEGRPPSPASSPKNRQREASLHRKPPFPPKGLSETVPRTSPPQSPQGPGLSISQLAGSPRYPTISHSTSSPWQQQFPSQLYPSPLVSAYQLSHIELPCASGIAHLEVSVSQAGGAAADGPPQAGQLQELTFAPVHAPVTTLGTQTSGATSSLSRSSMAHLFSAGFPEIVDLNGQVAEVLDPAEPVNFNPQREEADHLRCNELVLQFLAFSRIPQEGVNADWPNSVYFTFQLYRFPPVTTNRMTLLSADKPEKKSRDKRPCVLALVGKDGTVDSGSPGLQLKYLVDPGFLKPGEQRWFLRYLALHTLQIDVWDSESLLLVGSAAVELKHVLRQGRSAVQVTQELEVITTEYLQDATLVCGTLPGRTAVTPISAFTTVKGRLHLRLGNIGHVADVNTKRSETLPPARSHVIVAHDGTSGFGGGSIHDKSVSNFNARNASRARRLAEMDGELASLLHGRAKEAGVAAGRAQQETEETRRRKLDRMASVRQYEEQGRIGAQAKPNVTSRREERLQHLRDLQLIEAYRERSKAESITNMLAKAITTRHTVYATLGTAEFFEFVLKNPFNVQQTVTIESDDPELRLLCQCTAFAGSDDDCRTTDLPKLTFSPLCDRT</sequence>
<organism evidence="5 6">
    <name type="scientific">Synaphobranchus kaupii</name>
    <name type="common">Kaup's arrowtooth eel</name>
    <dbReference type="NCBI Taxonomy" id="118154"/>
    <lineage>
        <taxon>Eukaryota</taxon>
        <taxon>Metazoa</taxon>
        <taxon>Chordata</taxon>
        <taxon>Craniata</taxon>
        <taxon>Vertebrata</taxon>
        <taxon>Euteleostomi</taxon>
        <taxon>Actinopterygii</taxon>
        <taxon>Neopterygii</taxon>
        <taxon>Teleostei</taxon>
        <taxon>Anguilliformes</taxon>
        <taxon>Synaphobranchidae</taxon>
        <taxon>Synaphobranchus</taxon>
    </lineage>
</organism>
<dbReference type="GO" id="GO:0090090">
    <property type="term" value="P:negative regulation of canonical Wnt signaling pathway"/>
    <property type="evidence" value="ECO:0007669"/>
    <property type="project" value="InterPro"/>
</dbReference>
<feature type="region of interest" description="Disordered" evidence="1">
    <location>
        <begin position="38"/>
        <end position="142"/>
    </location>
</feature>
<dbReference type="PANTHER" id="PTHR31043:SF3">
    <property type="entry name" value="NEPHROCYSTIN-4"/>
    <property type="match status" value="1"/>
</dbReference>
<dbReference type="InterPro" id="IPR058687">
    <property type="entry name" value="Ig_NPHP4_1st"/>
</dbReference>
<dbReference type="AlphaFoldDB" id="A0A9Q1J6A6"/>
<feature type="compositionally biased region" description="Basic and acidic residues" evidence="1">
    <location>
        <begin position="550"/>
        <end position="559"/>
    </location>
</feature>
<evidence type="ECO:0000259" key="2">
    <source>
        <dbReference type="Pfam" id="PF26173"/>
    </source>
</evidence>
<feature type="compositionally biased region" description="Polar residues" evidence="1">
    <location>
        <begin position="131"/>
        <end position="142"/>
    </location>
</feature>
<feature type="domain" description="NPHP4 C2-like" evidence="3">
    <location>
        <begin position="222"/>
        <end position="456"/>
    </location>
</feature>
<accession>A0A9Q1J6A6</accession>